<dbReference type="PROSITE" id="PS51123">
    <property type="entry name" value="OMPA_2"/>
    <property type="match status" value="1"/>
</dbReference>
<dbReference type="EMBL" id="JAVREP010000003">
    <property type="protein sequence ID" value="MDT0328040.1"/>
    <property type="molecule type" value="Genomic_DNA"/>
</dbReference>
<evidence type="ECO:0000256" key="2">
    <source>
        <dbReference type="ARBA" id="ARBA00023136"/>
    </source>
</evidence>
<dbReference type="PANTHER" id="PTHR30329:SF21">
    <property type="entry name" value="LIPOPROTEIN YIAD-RELATED"/>
    <property type="match status" value="1"/>
</dbReference>
<protein>
    <submittedName>
        <fullName evidence="6">OmpA family protein</fullName>
    </submittedName>
</protein>
<dbReference type="PANTHER" id="PTHR30329">
    <property type="entry name" value="STATOR ELEMENT OF FLAGELLAR MOTOR COMPLEX"/>
    <property type="match status" value="1"/>
</dbReference>
<dbReference type="PRINTS" id="PR01021">
    <property type="entry name" value="OMPADOMAIN"/>
</dbReference>
<comment type="caution">
    <text evidence="6">The sequence shown here is derived from an EMBL/GenBank/DDBJ whole genome shotgun (WGS) entry which is preliminary data.</text>
</comment>
<dbReference type="InterPro" id="IPR006665">
    <property type="entry name" value="OmpA-like"/>
</dbReference>
<keyword evidence="2 4" id="KW-0472">Membrane</keyword>
<evidence type="ECO:0000259" key="5">
    <source>
        <dbReference type="PROSITE" id="PS51123"/>
    </source>
</evidence>
<gene>
    <name evidence="6" type="ORF">RM479_06400</name>
</gene>
<dbReference type="InterPro" id="IPR050330">
    <property type="entry name" value="Bact_OuterMem_StrucFunc"/>
</dbReference>
<accession>A0ABU2M7B5</accession>
<feature type="domain" description="OmpA-like" evidence="5">
    <location>
        <begin position="251"/>
        <end position="374"/>
    </location>
</feature>
<dbReference type="InterPro" id="IPR006664">
    <property type="entry name" value="OMP_bac"/>
</dbReference>
<organism evidence="6 7">
    <name type="scientific">Nocardiopsis lambiniae</name>
    <dbReference type="NCBI Taxonomy" id="3075539"/>
    <lineage>
        <taxon>Bacteria</taxon>
        <taxon>Bacillati</taxon>
        <taxon>Actinomycetota</taxon>
        <taxon>Actinomycetes</taxon>
        <taxon>Streptosporangiales</taxon>
        <taxon>Nocardiopsidaceae</taxon>
        <taxon>Nocardiopsis</taxon>
    </lineage>
</organism>
<proteinExistence type="predicted"/>
<evidence type="ECO:0000313" key="6">
    <source>
        <dbReference type="EMBL" id="MDT0328040.1"/>
    </source>
</evidence>
<keyword evidence="3" id="KW-0998">Cell outer membrane</keyword>
<evidence type="ECO:0000313" key="7">
    <source>
        <dbReference type="Proteomes" id="UP001183390"/>
    </source>
</evidence>
<dbReference type="Proteomes" id="UP001183390">
    <property type="component" value="Unassembled WGS sequence"/>
</dbReference>
<dbReference type="SUPFAM" id="SSF103088">
    <property type="entry name" value="OmpA-like"/>
    <property type="match status" value="1"/>
</dbReference>
<evidence type="ECO:0000256" key="4">
    <source>
        <dbReference type="PROSITE-ProRule" id="PRU00473"/>
    </source>
</evidence>
<comment type="subcellular location">
    <subcellularLocation>
        <location evidence="1">Cell outer membrane</location>
    </subcellularLocation>
</comment>
<keyword evidence="7" id="KW-1185">Reference proteome</keyword>
<name>A0ABU2M7B5_9ACTN</name>
<evidence type="ECO:0000256" key="3">
    <source>
        <dbReference type="ARBA" id="ARBA00023237"/>
    </source>
</evidence>
<dbReference type="CDD" id="cd07185">
    <property type="entry name" value="OmpA_C-like"/>
    <property type="match status" value="1"/>
</dbReference>
<dbReference type="InterPro" id="IPR036737">
    <property type="entry name" value="OmpA-like_sf"/>
</dbReference>
<dbReference type="RefSeq" id="WP_311510786.1">
    <property type="nucleotide sequence ID" value="NZ_JAVREP010000003.1"/>
</dbReference>
<sequence>MTSPPAIAPARAVAVCASVTASALLLTGCGIVLDLTGGRETPVVEEPTEEEVDPRPEPADLAFPYTREGQIFQDNGQDSTLRFAITGLERTDEYTVLYYENTYVDHFQGIVTNLSMPNTLIDPVSGRAFWEITDEEGYYYGSVAPTPDGYPVEVGATNRYRRYFPRLPDQIRQITFVGSGLGAMTGIPVVDVEEEQPDPENPNGPDLVVTGPAYGDIVEFENRRPDPGAEEWIGEQESFVDSDVASTTREGDTETVALKADVMFDFDSAELTDEAEEVVRSAARSVERNIDPADSEITVIGHTDGRGSDSYNEELSEERAETVRDVLEEELGSGYDFVVEGRGSEELIAEEGGSDDEEARARNRRVEFSYVVDRSDEGATSGRDEGLLGSSERHVFPPAGFVEDDTAEVVASATDDDVRLDVHPLRRDGAYVISTVSLTNTGDEPVLPDMGGGDAVIPGAPTEFSQGALGGFQLLEPDTDLVRYVTVLNFGGQSYTGFADEVHEMQPDNTYQLVAVFPAPPRDVETLTLRAGPFGEIEDVPFTE</sequence>
<dbReference type="Gene3D" id="3.30.1330.60">
    <property type="entry name" value="OmpA-like domain"/>
    <property type="match status" value="1"/>
</dbReference>
<evidence type="ECO:0000256" key="1">
    <source>
        <dbReference type="ARBA" id="ARBA00004442"/>
    </source>
</evidence>
<reference evidence="7" key="1">
    <citation type="submission" date="2023-07" db="EMBL/GenBank/DDBJ databases">
        <title>30 novel species of actinomycetes from the DSMZ collection.</title>
        <authorList>
            <person name="Nouioui I."/>
        </authorList>
    </citation>
    <scope>NUCLEOTIDE SEQUENCE [LARGE SCALE GENOMIC DNA]</scope>
    <source>
        <strain evidence="7">DSM 44743</strain>
    </source>
</reference>
<dbReference type="Pfam" id="PF00691">
    <property type="entry name" value="OmpA"/>
    <property type="match status" value="1"/>
</dbReference>